<dbReference type="Proteomes" id="UP000248349">
    <property type="component" value="Unassembled WGS sequence"/>
</dbReference>
<name>A0A318ZMI6_9EURO</name>
<feature type="compositionally biased region" description="Basic and acidic residues" evidence="1">
    <location>
        <begin position="17"/>
        <end position="29"/>
    </location>
</feature>
<sequence length="127" mass="13442">MAAIGCCMSGLTSSADGAHRQCDAPDISKLRSPVQQPLAARPPPSTEGPIRSGDSMIDVPPQKDGDDSDPRMQLNYAHREPEADSNARNASTPPIDVILGYGNVQSPISQLCTEMELESGIGPLQRS</sequence>
<dbReference type="STRING" id="1450539.A0A318ZMI6"/>
<dbReference type="EMBL" id="KZ821222">
    <property type="protein sequence ID" value="PYH48187.1"/>
    <property type="molecule type" value="Genomic_DNA"/>
</dbReference>
<gene>
    <name evidence="2" type="ORF">BP01DRAFT_363359</name>
</gene>
<dbReference type="GeneID" id="37077499"/>
<evidence type="ECO:0000313" key="2">
    <source>
        <dbReference type="EMBL" id="PYH48187.1"/>
    </source>
</evidence>
<keyword evidence="3" id="KW-1185">Reference proteome</keyword>
<feature type="compositionally biased region" description="Basic and acidic residues" evidence="1">
    <location>
        <begin position="61"/>
        <end position="70"/>
    </location>
</feature>
<dbReference type="OrthoDB" id="424974at2759"/>
<accession>A0A318ZMI6</accession>
<dbReference type="AlphaFoldDB" id="A0A318ZMI6"/>
<protein>
    <submittedName>
        <fullName evidence="2">Uncharacterized protein</fullName>
    </submittedName>
</protein>
<reference evidence="2 3" key="1">
    <citation type="submission" date="2016-12" db="EMBL/GenBank/DDBJ databases">
        <title>The genomes of Aspergillus section Nigri reveals drivers in fungal speciation.</title>
        <authorList>
            <consortium name="DOE Joint Genome Institute"/>
            <person name="Vesth T.C."/>
            <person name="Nybo J."/>
            <person name="Theobald S."/>
            <person name="Brandl J."/>
            <person name="Frisvad J.C."/>
            <person name="Nielsen K.F."/>
            <person name="Lyhne E.K."/>
            <person name="Kogle M.E."/>
            <person name="Kuo A."/>
            <person name="Riley R."/>
            <person name="Clum A."/>
            <person name="Nolan M."/>
            <person name="Lipzen A."/>
            <person name="Salamov A."/>
            <person name="Henrissat B."/>
            <person name="Wiebenga A."/>
            <person name="De Vries R.P."/>
            <person name="Grigoriev I.V."/>
            <person name="Mortensen U.H."/>
            <person name="Andersen M.R."/>
            <person name="Baker S.E."/>
        </authorList>
    </citation>
    <scope>NUCLEOTIDE SEQUENCE [LARGE SCALE GENOMIC DNA]</scope>
    <source>
        <strain evidence="2 3">JOP 1030-1</strain>
    </source>
</reference>
<organism evidence="2 3">
    <name type="scientific">Aspergillus saccharolyticus JOP 1030-1</name>
    <dbReference type="NCBI Taxonomy" id="1450539"/>
    <lineage>
        <taxon>Eukaryota</taxon>
        <taxon>Fungi</taxon>
        <taxon>Dikarya</taxon>
        <taxon>Ascomycota</taxon>
        <taxon>Pezizomycotina</taxon>
        <taxon>Eurotiomycetes</taxon>
        <taxon>Eurotiomycetidae</taxon>
        <taxon>Eurotiales</taxon>
        <taxon>Aspergillaceae</taxon>
        <taxon>Aspergillus</taxon>
        <taxon>Aspergillus subgen. Circumdati</taxon>
    </lineage>
</organism>
<dbReference type="RefSeq" id="XP_025434169.1">
    <property type="nucleotide sequence ID" value="XM_025576270.1"/>
</dbReference>
<feature type="region of interest" description="Disordered" evidence="1">
    <location>
        <begin position="10"/>
        <end position="92"/>
    </location>
</feature>
<evidence type="ECO:0000256" key="1">
    <source>
        <dbReference type="SAM" id="MobiDB-lite"/>
    </source>
</evidence>
<proteinExistence type="predicted"/>
<evidence type="ECO:0000313" key="3">
    <source>
        <dbReference type="Proteomes" id="UP000248349"/>
    </source>
</evidence>